<proteinExistence type="predicted"/>
<gene>
    <name evidence="1" type="ORF">NPIL_159931</name>
</gene>
<organism evidence="1 2">
    <name type="scientific">Nephila pilipes</name>
    <name type="common">Giant wood spider</name>
    <name type="synonym">Nephila maculata</name>
    <dbReference type="NCBI Taxonomy" id="299642"/>
    <lineage>
        <taxon>Eukaryota</taxon>
        <taxon>Metazoa</taxon>
        <taxon>Ecdysozoa</taxon>
        <taxon>Arthropoda</taxon>
        <taxon>Chelicerata</taxon>
        <taxon>Arachnida</taxon>
        <taxon>Araneae</taxon>
        <taxon>Araneomorphae</taxon>
        <taxon>Entelegynae</taxon>
        <taxon>Araneoidea</taxon>
        <taxon>Nephilidae</taxon>
        <taxon>Nephila</taxon>
    </lineage>
</organism>
<dbReference type="EMBL" id="BMAW01011354">
    <property type="protein sequence ID" value="GFT23353.1"/>
    <property type="molecule type" value="Genomic_DNA"/>
</dbReference>
<sequence length="88" mass="10213">MKSHQWEKPFQLWVDSLKDQGIQTEFRHSFKYTIQYPEANKGIKKWTDLFSISTIFQGDFLFTSGASLAEIYLGDWLVNPPKSPAPET</sequence>
<accession>A0A8X6TLM3</accession>
<reference evidence="1" key="1">
    <citation type="submission" date="2020-08" db="EMBL/GenBank/DDBJ databases">
        <title>Multicomponent nature underlies the extraordinary mechanical properties of spider dragline silk.</title>
        <authorList>
            <person name="Kono N."/>
            <person name="Nakamura H."/>
            <person name="Mori M."/>
            <person name="Yoshida Y."/>
            <person name="Ohtoshi R."/>
            <person name="Malay A.D."/>
            <person name="Moran D.A.P."/>
            <person name="Tomita M."/>
            <person name="Numata K."/>
            <person name="Arakawa K."/>
        </authorList>
    </citation>
    <scope>NUCLEOTIDE SEQUENCE</scope>
</reference>
<evidence type="ECO:0000313" key="1">
    <source>
        <dbReference type="EMBL" id="GFT23353.1"/>
    </source>
</evidence>
<dbReference type="AlphaFoldDB" id="A0A8X6TLM3"/>
<evidence type="ECO:0000313" key="2">
    <source>
        <dbReference type="Proteomes" id="UP000887013"/>
    </source>
</evidence>
<comment type="caution">
    <text evidence="1">The sequence shown here is derived from an EMBL/GenBank/DDBJ whole genome shotgun (WGS) entry which is preliminary data.</text>
</comment>
<dbReference type="Proteomes" id="UP000887013">
    <property type="component" value="Unassembled WGS sequence"/>
</dbReference>
<keyword evidence="2" id="KW-1185">Reference proteome</keyword>
<protein>
    <submittedName>
        <fullName evidence="1">Uncharacterized protein</fullName>
    </submittedName>
</protein>
<name>A0A8X6TLM3_NEPPI</name>